<evidence type="ECO:0000256" key="4">
    <source>
        <dbReference type="ARBA" id="ARBA00022759"/>
    </source>
</evidence>
<dbReference type="PANTHER" id="PTHR30001:SF1">
    <property type="entry name" value="RIBONUCLEASE E_G-LIKE PROTEIN, CHLOROPLASTIC"/>
    <property type="match status" value="1"/>
</dbReference>
<keyword evidence="10" id="KW-1185">Reference proteome</keyword>
<keyword evidence="7" id="KW-0694">RNA-binding</keyword>
<protein>
    <submittedName>
        <fullName evidence="9">Ribonuclease G</fullName>
    </submittedName>
</protein>
<keyword evidence="4" id="KW-0255">Endonuclease</keyword>
<comment type="cofactor">
    <cofactor evidence="1">
        <name>Mg(2+)</name>
        <dbReference type="ChEBI" id="CHEBI:18420"/>
    </cofactor>
</comment>
<dbReference type="AlphaFoldDB" id="A0A0P7IXI5"/>
<dbReference type="EMBL" id="LKBA01000006">
    <property type="protein sequence ID" value="KPN63436.1"/>
    <property type="molecule type" value="Genomic_DNA"/>
</dbReference>
<feature type="domain" description="RNA-binding protein AU-1/Ribonuclease E/G" evidence="8">
    <location>
        <begin position="209"/>
        <end position="334"/>
    </location>
</feature>
<dbReference type="GO" id="GO:0016787">
    <property type="term" value="F:hydrolase activity"/>
    <property type="evidence" value="ECO:0007669"/>
    <property type="project" value="UniProtKB-KW"/>
</dbReference>
<keyword evidence="3" id="KW-0479">Metal-binding</keyword>
<accession>A0A0P7IXI5</accession>
<dbReference type="Pfam" id="PF10150">
    <property type="entry name" value="RNase_E_G"/>
    <property type="match status" value="2"/>
</dbReference>
<dbReference type="GO" id="GO:0046872">
    <property type="term" value="F:metal ion binding"/>
    <property type="evidence" value="ECO:0007669"/>
    <property type="project" value="UniProtKB-KW"/>
</dbReference>
<evidence type="ECO:0000259" key="8">
    <source>
        <dbReference type="Pfam" id="PF10150"/>
    </source>
</evidence>
<name>A0A0P7IXI5_9RHOB</name>
<dbReference type="Proteomes" id="UP000050471">
    <property type="component" value="Unassembled WGS sequence"/>
</dbReference>
<dbReference type="GO" id="GO:0006364">
    <property type="term" value="P:rRNA processing"/>
    <property type="evidence" value="ECO:0007669"/>
    <property type="project" value="TreeGrafter"/>
</dbReference>
<dbReference type="OrthoDB" id="9804278at2"/>
<evidence type="ECO:0000256" key="6">
    <source>
        <dbReference type="ARBA" id="ARBA00022842"/>
    </source>
</evidence>
<proteinExistence type="predicted"/>
<dbReference type="RefSeq" id="WP_055189780.1">
    <property type="nucleotide sequence ID" value="NZ_FPBS01000017.1"/>
</dbReference>
<feature type="domain" description="RNA-binding protein AU-1/Ribonuclease E/G" evidence="8">
    <location>
        <begin position="104"/>
        <end position="194"/>
    </location>
</feature>
<evidence type="ECO:0000256" key="5">
    <source>
        <dbReference type="ARBA" id="ARBA00022801"/>
    </source>
</evidence>
<keyword evidence="6" id="KW-0460">Magnesium</keyword>
<evidence type="ECO:0000256" key="1">
    <source>
        <dbReference type="ARBA" id="ARBA00001946"/>
    </source>
</evidence>
<gene>
    <name evidence="9" type="ORF">AKJ29_12320</name>
</gene>
<reference evidence="9 10" key="1">
    <citation type="submission" date="2015-09" db="EMBL/GenBank/DDBJ databases">
        <title>Draft genome sequence of Aliiroseovarius crassostreae CV919-312TSm, the causative agent of Roseovarius Oyster Disease (formerly Juvenile Oyster Disease).</title>
        <authorList>
            <person name="Kessner L."/>
            <person name="Spinard E."/>
            <person name="Nelson D."/>
        </authorList>
    </citation>
    <scope>NUCLEOTIDE SEQUENCE [LARGE SCALE GENOMIC DNA]</scope>
    <source>
        <strain evidence="9 10">CV919-312</strain>
    </source>
</reference>
<keyword evidence="2" id="KW-0540">Nuclease</keyword>
<dbReference type="PANTHER" id="PTHR30001">
    <property type="entry name" value="RIBONUCLEASE"/>
    <property type="match status" value="1"/>
</dbReference>
<evidence type="ECO:0000313" key="10">
    <source>
        <dbReference type="Proteomes" id="UP000050471"/>
    </source>
</evidence>
<dbReference type="GO" id="GO:0005737">
    <property type="term" value="C:cytoplasm"/>
    <property type="evidence" value="ECO:0007669"/>
    <property type="project" value="TreeGrafter"/>
</dbReference>
<keyword evidence="5" id="KW-0378">Hydrolase</keyword>
<dbReference type="InterPro" id="IPR019307">
    <property type="entry name" value="RNA-bd_AU-1/RNase_E/G"/>
</dbReference>
<dbReference type="GO" id="GO:0004540">
    <property type="term" value="F:RNA nuclease activity"/>
    <property type="evidence" value="ECO:0007669"/>
    <property type="project" value="InterPro"/>
</dbReference>
<dbReference type="GO" id="GO:0003723">
    <property type="term" value="F:RNA binding"/>
    <property type="evidence" value="ECO:0007669"/>
    <property type="project" value="UniProtKB-KW"/>
</dbReference>
<organism evidence="9 10">
    <name type="scientific">Aliiroseovarius crassostreae</name>
    <dbReference type="NCBI Taxonomy" id="154981"/>
    <lineage>
        <taxon>Bacteria</taxon>
        <taxon>Pseudomonadati</taxon>
        <taxon>Pseudomonadota</taxon>
        <taxon>Alphaproteobacteria</taxon>
        <taxon>Rhodobacterales</taxon>
        <taxon>Paracoccaceae</taxon>
        <taxon>Aliiroseovarius</taxon>
    </lineage>
</organism>
<evidence type="ECO:0000256" key="3">
    <source>
        <dbReference type="ARBA" id="ARBA00022723"/>
    </source>
</evidence>
<evidence type="ECO:0000256" key="7">
    <source>
        <dbReference type="ARBA" id="ARBA00022884"/>
    </source>
</evidence>
<dbReference type="STRING" id="154981.AKJ29_12320"/>
<comment type="caution">
    <text evidence="9">The sequence shown here is derived from an EMBL/GenBank/DDBJ whole genome shotgun (WGS) entry which is preliminary data.</text>
</comment>
<evidence type="ECO:0000256" key="2">
    <source>
        <dbReference type="ARBA" id="ARBA00022722"/>
    </source>
</evidence>
<dbReference type="GO" id="GO:0004519">
    <property type="term" value="F:endonuclease activity"/>
    <property type="evidence" value="ECO:0007669"/>
    <property type="project" value="UniProtKB-KW"/>
</dbReference>
<dbReference type="InterPro" id="IPR004659">
    <property type="entry name" value="RNase_E/G"/>
</dbReference>
<sequence>MKGSIVALDTYRGRLAAARIVDGQLDDLLIEPPEQYALPGAIYRAICDRPLKGQGGMMLRLPDGETAFLRQGKGLSPGQAILVQVIGFAEAGKAVPVTQKVLFKSRYAIVTPGAPGLNVSRAIRDEEERERLLEIAHDVMGEAEEGLILRSVSVSGSDADVADDIVAMLDLSRAVLADAEGSSPELLVEGADAHALAWREWDLPDQLDDAEGAFERHGVEDLIDEALGALVRLPGGAYAFVEATRALVAVDVNTGPDASPAAGLKANIALAKVLPRALRVRGLGGQIVVDFAPSPKKERRQIETALRNAFRADGVETSLAGWTVLGNFELQRKRERIALKESLS</sequence>
<evidence type="ECO:0000313" key="9">
    <source>
        <dbReference type="EMBL" id="KPN63436.1"/>
    </source>
</evidence>